<evidence type="ECO:0000313" key="2">
    <source>
        <dbReference type="EMBL" id="GGA99975.1"/>
    </source>
</evidence>
<dbReference type="PROSITE" id="PS51729">
    <property type="entry name" value="GNAT_YJDJ"/>
    <property type="match status" value="1"/>
</dbReference>
<sequence length="95" mass="10782">MDKPQIEHEPARKQYTLTLDGSEIGYARYEDTETQRVFTHTVVQPEFGGRGFASTLVEFAVADARSEDKRIVGECPMVAHWLGKHPELAEYVDEV</sequence>
<name>A0A916SJ20_9MICO</name>
<evidence type="ECO:0000259" key="1">
    <source>
        <dbReference type="PROSITE" id="PS51729"/>
    </source>
</evidence>
<feature type="domain" description="N-acetyltransferase" evidence="1">
    <location>
        <begin position="7"/>
        <end position="93"/>
    </location>
</feature>
<dbReference type="InterPro" id="IPR016181">
    <property type="entry name" value="Acyl_CoA_acyltransferase"/>
</dbReference>
<reference evidence="2" key="1">
    <citation type="journal article" date="2014" name="Int. J. Syst. Evol. Microbiol.">
        <title>Complete genome sequence of Corynebacterium casei LMG S-19264T (=DSM 44701T), isolated from a smear-ripened cheese.</title>
        <authorList>
            <consortium name="US DOE Joint Genome Institute (JGI-PGF)"/>
            <person name="Walter F."/>
            <person name="Albersmeier A."/>
            <person name="Kalinowski J."/>
            <person name="Ruckert C."/>
        </authorList>
    </citation>
    <scope>NUCLEOTIDE SEQUENCE</scope>
    <source>
        <strain evidence="2">CGMCC 1.12813</strain>
    </source>
</reference>
<proteinExistence type="predicted"/>
<dbReference type="InterPro" id="IPR031165">
    <property type="entry name" value="GNAT_YJDJ"/>
</dbReference>
<dbReference type="CDD" id="cd04301">
    <property type="entry name" value="NAT_SF"/>
    <property type="match status" value="1"/>
</dbReference>
<dbReference type="InterPro" id="IPR045057">
    <property type="entry name" value="Gcn5-rel_NAT"/>
</dbReference>
<dbReference type="RefSeq" id="WP_188509845.1">
    <property type="nucleotide sequence ID" value="NZ_BMGB01000001.1"/>
</dbReference>
<protein>
    <recommendedName>
        <fullName evidence="1">N-acetyltransferase domain-containing protein</fullName>
    </recommendedName>
</protein>
<keyword evidence="3" id="KW-1185">Reference proteome</keyword>
<comment type="caution">
    <text evidence="2">The sequence shown here is derived from an EMBL/GenBank/DDBJ whole genome shotgun (WGS) entry which is preliminary data.</text>
</comment>
<dbReference type="EMBL" id="BMGB01000001">
    <property type="protein sequence ID" value="GGA99975.1"/>
    <property type="molecule type" value="Genomic_DNA"/>
</dbReference>
<evidence type="ECO:0000313" key="3">
    <source>
        <dbReference type="Proteomes" id="UP000606922"/>
    </source>
</evidence>
<dbReference type="Proteomes" id="UP000606922">
    <property type="component" value="Unassembled WGS sequence"/>
</dbReference>
<dbReference type="Pfam" id="PF14542">
    <property type="entry name" value="Acetyltransf_CG"/>
    <property type="match status" value="1"/>
</dbReference>
<dbReference type="PANTHER" id="PTHR31435:SF10">
    <property type="entry name" value="BSR4717 PROTEIN"/>
    <property type="match status" value="1"/>
</dbReference>
<accession>A0A916SJ20</accession>
<organism evidence="2 3">
    <name type="scientific">Conyzicola nivalis</name>
    <dbReference type="NCBI Taxonomy" id="1477021"/>
    <lineage>
        <taxon>Bacteria</taxon>
        <taxon>Bacillati</taxon>
        <taxon>Actinomycetota</taxon>
        <taxon>Actinomycetes</taxon>
        <taxon>Micrococcales</taxon>
        <taxon>Microbacteriaceae</taxon>
        <taxon>Conyzicola</taxon>
    </lineage>
</organism>
<dbReference type="SUPFAM" id="SSF55729">
    <property type="entry name" value="Acyl-CoA N-acyltransferases (Nat)"/>
    <property type="match status" value="1"/>
</dbReference>
<dbReference type="AlphaFoldDB" id="A0A916SJ20"/>
<dbReference type="PANTHER" id="PTHR31435">
    <property type="entry name" value="PROTEIN NATD1"/>
    <property type="match status" value="1"/>
</dbReference>
<reference evidence="2" key="2">
    <citation type="submission" date="2020-09" db="EMBL/GenBank/DDBJ databases">
        <authorList>
            <person name="Sun Q."/>
            <person name="Zhou Y."/>
        </authorList>
    </citation>
    <scope>NUCLEOTIDE SEQUENCE</scope>
    <source>
        <strain evidence="2">CGMCC 1.12813</strain>
    </source>
</reference>
<dbReference type="Gene3D" id="3.40.630.30">
    <property type="match status" value="1"/>
</dbReference>
<gene>
    <name evidence="2" type="ORF">GCM10010979_13070</name>
</gene>